<dbReference type="Proteomes" id="UP000323506">
    <property type="component" value="Chromosome D08"/>
</dbReference>
<dbReference type="EMBL" id="CM017708">
    <property type="protein sequence ID" value="TYG56921.1"/>
    <property type="molecule type" value="Genomic_DNA"/>
</dbReference>
<proteinExistence type="predicted"/>
<organism evidence="1 2">
    <name type="scientific">Gossypium darwinii</name>
    <name type="common">Darwin's cotton</name>
    <name type="synonym">Gossypium barbadense var. darwinii</name>
    <dbReference type="NCBI Taxonomy" id="34276"/>
    <lineage>
        <taxon>Eukaryota</taxon>
        <taxon>Viridiplantae</taxon>
        <taxon>Streptophyta</taxon>
        <taxon>Embryophyta</taxon>
        <taxon>Tracheophyta</taxon>
        <taxon>Spermatophyta</taxon>
        <taxon>Magnoliopsida</taxon>
        <taxon>eudicotyledons</taxon>
        <taxon>Gunneridae</taxon>
        <taxon>Pentapetalae</taxon>
        <taxon>rosids</taxon>
        <taxon>malvids</taxon>
        <taxon>Malvales</taxon>
        <taxon>Malvaceae</taxon>
        <taxon>Malvoideae</taxon>
        <taxon>Gossypium</taxon>
    </lineage>
</organism>
<name>A0A5D2BHV7_GOSDA</name>
<accession>A0A5D2BHV7</accession>
<gene>
    <name evidence="1" type="ORF">ES288_D08G102100v1</name>
</gene>
<reference evidence="1 2" key="1">
    <citation type="submission" date="2019-06" db="EMBL/GenBank/DDBJ databases">
        <title>WGS assembly of Gossypium darwinii.</title>
        <authorList>
            <person name="Chen Z.J."/>
            <person name="Sreedasyam A."/>
            <person name="Ando A."/>
            <person name="Song Q."/>
            <person name="De L."/>
            <person name="Hulse-Kemp A."/>
            <person name="Ding M."/>
            <person name="Ye W."/>
            <person name="Kirkbride R."/>
            <person name="Jenkins J."/>
            <person name="Plott C."/>
            <person name="Lovell J."/>
            <person name="Lin Y.-M."/>
            <person name="Vaughn R."/>
            <person name="Liu B."/>
            <person name="Li W."/>
            <person name="Simpson S."/>
            <person name="Scheffler B."/>
            <person name="Saski C."/>
            <person name="Grover C."/>
            <person name="Hu G."/>
            <person name="Conover J."/>
            <person name="Carlson J."/>
            <person name="Shu S."/>
            <person name="Boston L."/>
            <person name="Williams M."/>
            <person name="Peterson D."/>
            <person name="Mcgee K."/>
            <person name="Jones D."/>
            <person name="Wendel J."/>
            <person name="Stelly D."/>
            <person name="Grimwood J."/>
            <person name="Schmutz J."/>
        </authorList>
    </citation>
    <scope>NUCLEOTIDE SEQUENCE [LARGE SCALE GENOMIC DNA]</scope>
    <source>
        <strain evidence="1">1808015.09</strain>
    </source>
</reference>
<dbReference type="AlphaFoldDB" id="A0A5D2BHV7"/>
<evidence type="ECO:0000313" key="2">
    <source>
        <dbReference type="Proteomes" id="UP000323506"/>
    </source>
</evidence>
<protein>
    <submittedName>
        <fullName evidence="1">Uncharacterized protein</fullName>
    </submittedName>
</protein>
<sequence>MIFPSFVVGYDFLVQFLALKIMWANDMELTDIDEGSCPGSYRFSGCTRKQRLPTHHSNHMVFSVLPT</sequence>
<evidence type="ECO:0000313" key="1">
    <source>
        <dbReference type="EMBL" id="TYG56921.1"/>
    </source>
</evidence>
<keyword evidence="2" id="KW-1185">Reference proteome</keyword>